<reference evidence="2" key="2">
    <citation type="submission" date="2014-06" db="EMBL/GenBank/DDBJ databases">
        <title>The complete genome of Blastobotrys (Arxula) adeninivorans LS3 - a yeast of biotechnological interest.</title>
        <authorList>
            <person name="Kunze G."/>
            <person name="Gaillardin C."/>
            <person name="Czernicka M."/>
            <person name="Durrens P."/>
            <person name="Martin T."/>
            <person name="Boer E."/>
            <person name="Gabaldon T."/>
            <person name="Cruz J."/>
            <person name="Talla E."/>
            <person name="Marck C."/>
            <person name="Goffeau A."/>
            <person name="Barbe V."/>
            <person name="Baret P."/>
            <person name="Baronian K."/>
            <person name="Beier S."/>
            <person name="Bleykasten C."/>
            <person name="Bode R."/>
            <person name="Casaregola S."/>
            <person name="Despons L."/>
            <person name="Fairhead C."/>
            <person name="Giersberg M."/>
            <person name="Gierski P."/>
            <person name="Hahnel U."/>
            <person name="Hartmann A."/>
            <person name="Jankowska D."/>
            <person name="Jubin C."/>
            <person name="Jung P."/>
            <person name="Lafontaine I."/>
            <person name="Leh-Louis V."/>
            <person name="Lemaire M."/>
            <person name="Marcet-Houben M."/>
            <person name="Mascher M."/>
            <person name="Morel G."/>
            <person name="Richard G.-F."/>
            <person name="Riechen J."/>
            <person name="Sacerdot C."/>
            <person name="Sarkar A."/>
            <person name="Savel G."/>
            <person name="Schacherer J."/>
            <person name="Sherman D."/>
            <person name="Straub M.-L."/>
            <person name="Stein N."/>
            <person name="Thierry A."/>
            <person name="Trautwein-Schult A."/>
            <person name="Westhof E."/>
            <person name="Worch S."/>
            <person name="Dujon B."/>
            <person name="Souciet J.-L."/>
            <person name="Wincker P."/>
            <person name="Scholz U."/>
            <person name="Neuveglise N."/>
        </authorList>
    </citation>
    <scope>NUCLEOTIDE SEQUENCE</scope>
    <source>
        <strain evidence="2">LS3</strain>
    </source>
</reference>
<dbReference type="AlphaFoldDB" id="A0A060T8R8"/>
<keyword evidence="1" id="KW-1133">Transmembrane helix</keyword>
<feature type="transmembrane region" description="Helical" evidence="1">
    <location>
        <begin position="73"/>
        <end position="96"/>
    </location>
</feature>
<proteinExistence type="predicted"/>
<gene>
    <name evidence="2" type="ORF">GNLVRS02_ARAD1C31284g</name>
</gene>
<accession>A0A060T8R8</accession>
<keyword evidence="1" id="KW-0472">Membrane</keyword>
<dbReference type="EMBL" id="HG937693">
    <property type="protein sequence ID" value="CDP35262.1"/>
    <property type="molecule type" value="Genomic_DNA"/>
</dbReference>
<organism evidence="2">
    <name type="scientific">Blastobotrys adeninivorans</name>
    <name type="common">Yeast</name>
    <name type="synonym">Arxula adeninivorans</name>
    <dbReference type="NCBI Taxonomy" id="409370"/>
    <lineage>
        <taxon>Eukaryota</taxon>
        <taxon>Fungi</taxon>
        <taxon>Dikarya</taxon>
        <taxon>Ascomycota</taxon>
        <taxon>Saccharomycotina</taxon>
        <taxon>Dipodascomycetes</taxon>
        <taxon>Dipodascales</taxon>
        <taxon>Trichomonascaceae</taxon>
        <taxon>Blastobotrys</taxon>
    </lineage>
</organism>
<evidence type="ECO:0000313" key="2">
    <source>
        <dbReference type="EMBL" id="CDP35262.1"/>
    </source>
</evidence>
<evidence type="ECO:0000256" key="1">
    <source>
        <dbReference type="SAM" id="Phobius"/>
    </source>
</evidence>
<name>A0A060T8R8_BLAAD</name>
<keyword evidence="1" id="KW-0812">Transmembrane</keyword>
<reference evidence="2" key="1">
    <citation type="submission" date="2014-02" db="EMBL/GenBank/DDBJ databases">
        <authorList>
            <person name="Genoscope - CEA"/>
        </authorList>
    </citation>
    <scope>NUCLEOTIDE SEQUENCE</scope>
    <source>
        <strain evidence="2">LS3</strain>
    </source>
</reference>
<protein>
    <submittedName>
        <fullName evidence="2">ARAD1C31284p</fullName>
    </submittedName>
</protein>
<sequence>MVEPKGPLSRHMALSRSSTKLYWLAMMRPTRISNKLNEISSLPGAPLQLRQITSMYKQIGNLKTIPRKLRFNYTFPILLCAGLASTNIWTILALAIHRP</sequence>